<dbReference type="RefSeq" id="WP_109655197.1">
    <property type="nucleotide sequence ID" value="NZ_JACWLN010000025.1"/>
</dbReference>
<dbReference type="AlphaFoldDB" id="A0A316E2V6"/>
<dbReference type="EMBL" id="QGGQ01000024">
    <property type="protein sequence ID" value="PWK17220.1"/>
    <property type="molecule type" value="Genomic_DNA"/>
</dbReference>
<evidence type="ECO:0000313" key="4">
    <source>
        <dbReference type="Proteomes" id="UP000245667"/>
    </source>
</evidence>
<dbReference type="EMBL" id="JACWLN010000025">
    <property type="protein sequence ID" value="MBD1263238.1"/>
    <property type="molecule type" value="Genomic_DNA"/>
</dbReference>
<organism evidence="3 4">
    <name type="scientific">Maribacter polysiphoniae</name>
    <dbReference type="NCBI Taxonomy" id="429344"/>
    <lineage>
        <taxon>Bacteria</taxon>
        <taxon>Pseudomonadati</taxon>
        <taxon>Bacteroidota</taxon>
        <taxon>Flavobacteriia</taxon>
        <taxon>Flavobacteriales</taxon>
        <taxon>Flavobacteriaceae</taxon>
        <taxon>Maribacter</taxon>
    </lineage>
</organism>
<feature type="region of interest" description="Disordered" evidence="1">
    <location>
        <begin position="245"/>
        <end position="269"/>
    </location>
</feature>
<dbReference type="Proteomes" id="UP000245667">
    <property type="component" value="Unassembled WGS sequence"/>
</dbReference>
<dbReference type="Proteomes" id="UP000651837">
    <property type="component" value="Unassembled WGS sequence"/>
</dbReference>
<evidence type="ECO:0000256" key="1">
    <source>
        <dbReference type="SAM" id="MobiDB-lite"/>
    </source>
</evidence>
<reference evidence="3 4" key="1">
    <citation type="submission" date="2018-05" db="EMBL/GenBank/DDBJ databases">
        <title>Genomic Encyclopedia of Archaeal and Bacterial Type Strains, Phase II (KMG-II): from individual species to whole genera.</title>
        <authorList>
            <person name="Goeker M."/>
        </authorList>
    </citation>
    <scope>NUCLEOTIDE SEQUENCE [LARGE SCALE GENOMIC DNA]</scope>
    <source>
        <strain evidence="3 4">DSM 23514</strain>
    </source>
</reference>
<evidence type="ECO:0000313" key="3">
    <source>
        <dbReference type="EMBL" id="PWK17220.1"/>
    </source>
</evidence>
<keyword evidence="5" id="KW-1185">Reference proteome</keyword>
<evidence type="ECO:0000313" key="2">
    <source>
        <dbReference type="EMBL" id="MBD1263238.1"/>
    </source>
</evidence>
<gene>
    <name evidence="2" type="ORF">HZY62_21815</name>
    <name evidence="3" type="ORF">LX92_04452</name>
</gene>
<sequence length="765" mass="86184">MTPFKKPSKPLITNKVYYLANKKTKDFIGLLLFIVFLSLSGCTQEESLPDENGVEKENTSITDFRIEQVSLGSLENDDQIRNALAQLESVKKTTTSKNTPSNIYDFKVDTSNIKVINQGDLKSYTFLVKERTDSLYFDNLVLQQKYNGEPEAFLIRYYTENGIRRIPDHSSFTFEGKREIFVLDREKLNISAAKTATCFTLTETWCSFGPEDHPAGENCYRQAEKTGDQRIYTVDYRVCLTSGSDDNQGFEGNPNENDSGSGGGAGQSDPYIVTAPTNIELYDFDFKNFQSGILDTVVRKYYNSNENIRNNIDNYLIENNFNGIAALRAKEGLSLGNKLSLDYKQFNYGFGKDIFDDIGFFMLRNNWSEYAENEAKLLLAMGISEAKNGLELHSGKIGGIDALEYTHVDTSFDNGKGTLYLLKNGIFIASFSSRRPLNPKDDFNSEPSLSYDNKFYYAYNPDSNDSGTKNGYSLGWYEVPIGQDEGIDTVDGVNTVINAFWTSAKFVGRYGLPLEDAIILVDGKDWDDVEQSKVEAAGFMILGFIPGGKALKPVSKGTGKLWKVVIKNGDKVFTRTVKELTEETIQHFDNYVEGASDLLQEALRKGDILDDEIIIDLGQEIADLSAKKGRKLTWPEVKALFKRGQDFNKKARTVYTYNEIVLETGKRLDSYIPGKEIISRKATTLSNIKPETFKGYLKEIITKYPKESVLNSTKLPKGLKLSGDYFLEIPLSNKAFFENSNTFQQVLNQFNIDNNVLVKIKYLAE</sequence>
<evidence type="ECO:0000313" key="5">
    <source>
        <dbReference type="Proteomes" id="UP000651837"/>
    </source>
</evidence>
<reference evidence="2 5" key="2">
    <citation type="submission" date="2020-07" db="EMBL/GenBank/DDBJ databases">
        <title>The draft genome sequence of Maribacter polysiphoniae KCTC 22021.</title>
        <authorList>
            <person name="Mu L."/>
        </authorList>
    </citation>
    <scope>NUCLEOTIDE SEQUENCE [LARGE SCALE GENOMIC DNA]</scope>
    <source>
        <strain evidence="2 5">KCTC 22021</strain>
    </source>
</reference>
<protein>
    <submittedName>
        <fullName evidence="3">Uncharacterized protein</fullName>
    </submittedName>
</protein>
<dbReference type="OrthoDB" id="1375493at2"/>
<accession>A0A316E2V6</accession>
<proteinExistence type="predicted"/>
<name>A0A316E2V6_9FLAO</name>
<comment type="caution">
    <text evidence="3">The sequence shown here is derived from an EMBL/GenBank/DDBJ whole genome shotgun (WGS) entry which is preliminary data.</text>
</comment>